<dbReference type="STRING" id="545694.TREPR_1245"/>
<evidence type="ECO:0000313" key="2">
    <source>
        <dbReference type="Proteomes" id="UP000009223"/>
    </source>
</evidence>
<dbReference type="Proteomes" id="UP000009223">
    <property type="component" value="Chromosome"/>
</dbReference>
<gene>
    <name evidence="1" type="ordered locus">TREPR_1245</name>
</gene>
<dbReference type="KEGG" id="tpi:TREPR_1245"/>
<keyword evidence="2" id="KW-1185">Reference proteome</keyword>
<sequence>MGVFIRNLLTFAENDNNIRLVLLNGSRANPNQVQDKYSDYDILFGVTSYEPYEKNSDWMNYFGTILINQNNVSSVNNIQYPIFLSG</sequence>
<dbReference type="HOGENOM" id="CLU_2496950_0_0_12"/>
<name>F5YRI4_TREPZ</name>
<dbReference type="Gene3D" id="3.30.460.10">
    <property type="entry name" value="Beta Polymerase, domain 2"/>
    <property type="match status" value="1"/>
</dbReference>
<keyword evidence="1" id="KW-0808">Transferase</keyword>
<proteinExistence type="predicted"/>
<evidence type="ECO:0000313" key="1">
    <source>
        <dbReference type="EMBL" id="AEF85831.1"/>
    </source>
</evidence>
<dbReference type="AlphaFoldDB" id="F5YRI4"/>
<reference evidence="2" key="1">
    <citation type="submission" date="2009-12" db="EMBL/GenBank/DDBJ databases">
        <title>Complete sequence of Treponema primitia strain ZAS-2.</title>
        <authorList>
            <person name="Tetu S.G."/>
            <person name="Matson E."/>
            <person name="Ren Q."/>
            <person name="Seshadri R."/>
            <person name="Elbourne L."/>
            <person name="Hassan K.A."/>
            <person name="Durkin A."/>
            <person name="Radune D."/>
            <person name="Mohamoud Y."/>
            <person name="Shay R."/>
            <person name="Jin S."/>
            <person name="Zhang X."/>
            <person name="Lucey K."/>
            <person name="Ballor N.R."/>
            <person name="Ottesen E."/>
            <person name="Rosenthal R."/>
            <person name="Allen A."/>
            <person name="Leadbetter J.R."/>
            <person name="Paulsen I.T."/>
        </authorList>
    </citation>
    <scope>NUCLEOTIDE SEQUENCE [LARGE SCALE GENOMIC DNA]</scope>
    <source>
        <strain evidence="2">ATCC BAA-887 / DSM 12427 / ZAS-2</strain>
    </source>
</reference>
<reference evidence="1 2" key="2">
    <citation type="journal article" date="2011" name="ISME J.">
        <title>RNA-seq reveals cooperative metabolic interactions between two termite-gut spirochete species in co-culture.</title>
        <authorList>
            <person name="Rosenthal A.Z."/>
            <person name="Matson E.G."/>
            <person name="Eldar A."/>
            <person name="Leadbetter J.R."/>
        </authorList>
    </citation>
    <scope>NUCLEOTIDE SEQUENCE [LARGE SCALE GENOMIC DNA]</scope>
    <source>
        <strain evidence="2">ATCC BAA-887 / DSM 12427 / ZAS-2</strain>
    </source>
</reference>
<accession>F5YRI4</accession>
<dbReference type="Pfam" id="PF04439">
    <property type="entry name" value="Adenyl_transf"/>
    <property type="match status" value="1"/>
</dbReference>
<organism evidence="1 2">
    <name type="scientific">Treponema primitia (strain ATCC BAA-887 / DSM 12427 / ZAS-2)</name>
    <dbReference type="NCBI Taxonomy" id="545694"/>
    <lineage>
        <taxon>Bacteria</taxon>
        <taxon>Pseudomonadati</taxon>
        <taxon>Spirochaetota</taxon>
        <taxon>Spirochaetia</taxon>
        <taxon>Spirochaetales</taxon>
        <taxon>Treponemataceae</taxon>
        <taxon>Treponema</taxon>
    </lineage>
</organism>
<protein>
    <submittedName>
        <fullName evidence="1">Aminoglycoside adenyltransferase</fullName>
    </submittedName>
</protein>
<dbReference type="RefSeq" id="WP_015708832.1">
    <property type="nucleotide sequence ID" value="NC_015578.1"/>
</dbReference>
<dbReference type="InterPro" id="IPR043519">
    <property type="entry name" value="NT_sf"/>
</dbReference>
<dbReference type="eggNOG" id="ENOG502Z7S1">
    <property type="taxonomic scope" value="Bacteria"/>
</dbReference>
<dbReference type="EMBL" id="CP001843">
    <property type="protein sequence ID" value="AEF85831.1"/>
    <property type="molecule type" value="Genomic_DNA"/>
</dbReference>
<dbReference type="GO" id="GO:0016740">
    <property type="term" value="F:transferase activity"/>
    <property type="evidence" value="ECO:0007669"/>
    <property type="project" value="UniProtKB-KW"/>
</dbReference>
<dbReference type="OrthoDB" id="9776406at2"/>
<dbReference type="InterPro" id="IPR007530">
    <property type="entry name" value="Aminoglycoside_adenylylTfrase"/>
</dbReference>
<dbReference type="SUPFAM" id="SSF81301">
    <property type="entry name" value="Nucleotidyltransferase"/>
    <property type="match status" value="1"/>
</dbReference>